<dbReference type="OrthoDB" id="1844152at2759"/>
<feature type="compositionally biased region" description="Basic residues" evidence="8">
    <location>
        <begin position="614"/>
        <end position="624"/>
    </location>
</feature>
<dbReference type="GO" id="GO:0005506">
    <property type="term" value="F:iron ion binding"/>
    <property type="evidence" value="ECO:0007669"/>
    <property type="project" value="InterPro"/>
</dbReference>
<keyword evidence="9" id="KW-1133">Transmembrane helix</keyword>
<dbReference type="GeneID" id="19901985"/>
<feature type="compositionally biased region" description="Low complexity" evidence="8">
    <location>
        <begin position="720"/>
        <end position="730"/>
    </location>
</feature>
<feature type="compositionally biased region" description="Polar residues" evidence="8">
    <location>
        <begin position="663"/>
        <end position="672"/>
    </location>
</feature>
<feature type="transmembrane region" description="Helical" evidence="9">
    <location>
        <begin position="1121"/>
        <end position="1142"/>
    </location>
</feature>
<dbReference type="Pfam" id="PF00067">
    <property type="entry name" value="p450"/>
    <property type="match status" value="1"/>
</dbReference>
<evidence type="ECO:0000256" key="2">
    <source>
        <dbReference type="ARBA" id="ARBA00010617"/>
    </source>
</evidence>
<dbReference type="InterPro" id="IPR036396">
    <property type="entry name" value="Cyt_P450_sf"/>
</dbReference>
<evidence type="ECO:0000256" key="3">
    <source>
        <dbReference type="ARBA" id="ARBA00022617"/>
    </source>
</evidence>
<dbReference type="HOGENOM" id="CLU_277425_0_0_1"/>
<organism evidence="11 12">
    <name type="scientific">Coniosporium apollinis (strain CBS 100218)</name>
    <name type="common">Rock-inhabiting black yeast</name>
    <dbReference type="NCBI Taxonomy" id="1168221"/>
    <lineage>
        <taxon>Eukaryota</taxon>
        <taxon>Fungi</taxon>
        <taxon>Dikarya</taxon>
        <taxon>Ascomycota</taxon>
        <taxon>Pezizomycotina</taxon>
        <taxon>Dothideomycetes</taxon>
        <taxon>Dothideomycetes incertae sedis</taxon>
        <taxon>Coniosporium</taxon>
    </lineage>
</organism>
<reference evidence="12" key="1">
    <citation type="submission" date="2012-06" db="EMBL/GenBank/DDBJ databases">
        <title>The genome sequence of Coniosporium apollinis CBS 100218.</title>
        <authorList>
            <consortium name="The Broad Institute Genome Sequencing Platform"/>
            <person name="Cuomo C."/>
            <person name="Gorbushina A."/>
            <person name="Noack S."/>
            <person name="Walker B."/>
            <person name="Young S.K."/>
            <person name="Zeng Q."/>
            <person name="Gargeya S."/>
            <person name="Fitzgerald M."/>
            <person name="Haas B."/>
            <person name="Abouelleil A."/>
            <person name="Alvarado L."/>
            <person name="Arachchi H.M."/>
            <person name="Berlin A.M."/>
            <person name="Chapman S.B."/>
            <person name="Goldberg J."/>
            <person name="Griggs A."/>
            <person name="Gujja S."/>
            <person name="Hansen M."/>
            <person name="Howarth C."/>
            <person name="Imamovic A."/>
            <person name="Larimer J."/>
            <person name="McCowan C."/>
            <person name="Montmayeur A."/>
            <person name="Murphy C."/>
            <person name="Neiman D."/>
            <person name="Pearson M."/>
            <person name="Priest M."/>
            <person name="Roberts A."/>
            <person name="Saif S."/>
            <person name="Shea T."/>
            <person name="Sisk P."/>
            <person name="Sykes S."/>
            <person name="Wortman J."/>
            <person name="Nusbaum C."/>
            <person name="Birren B."/>
        </authorList>
    </citation>
    <scope>NUCLEOTIDE SEQUENCE [LARGE SCALE GENOMIC DNA]</scope>
    <source>
        <strain evidence="12">CBS 100218</strain>
    </source>
</reference>
<evidence type="ECO:0000313" key="12">
    <source>
        <dbReference type="Proteomes" id="UP000016924"/>
    </source>
</evidence>
<keyword evidence="7" id="KW-0503">Monooxygenase</keyword>
<dbReference type="Gene3D" id="1.10.630.10">
    <property type="entry name" value="Cytochrome P450"/>
    <property type="match status" value="1"/>
</dbReference>
<keyword evidence="12" id="KW-1185">Reference proteome</keyword>
<evidence type="ECO:0000256" key="5">
    <source>
        <dbReference type="ARBA" id="ARBA00023002"/>
    </source>
</evidence>
<gene>
    <name evidence="11" type="ORF">W97_04674</name>
</gene>
<keyword evidence="9" id="KW-0812">Transmembrane</keyword>
<dbReference type="CDD" id="cd11041">
    <property type="entry name" value="CYP503A1-like"/>
    <property type="match status" value="1"/>
</dbReference>
<evidence type="ECO:0000256" key="6">
    <source>
        <dbReference type="ARBA" id="ARBA00023004"/>
    </source>
</evidence>
<proteinExistence type="inferred from homology"/>
<comment type="cofactor">
    <cofactor evidence="1">
        <name>heme</name>
        <dbReference type="ChEBI" id="CHEBI:30413"/>
    </cofactor>
</comment>
<keyword evidence="4" id="KW-0479">Metal-binding</keyword>
<protein>
    <recommendedName>
        <fullName evidence="10">DUF6594 domain-containing protein</fullName>
    </recommendedName>
</protein>
<comment type="similarity">
    <text evidence="2">Belongs to the cytochrome P450 family.</text>
</comment>
<keyword evidence="5" id="KW-0560">Oxidoreductase</keyword>
<dbReference type="PANTHER" id="PTHR46206">
    <property type="entry name" value="CYTOCHROME P450"/>
    <property type="match status" value="1"/>
</dbReference>
<dbReference type="STRING" id="1168221.R7YUS0"/>
<accession>R7YUS0</accession>
<feature type="compositionally biased region" description="Basic and acidic residues" evidence="8">
    <location>
        <begin position="512"/>
        <end position="535"/>
    </location>
</feature>
<keyword evidence="6" id="KW-0408">Iron</keyword>
<evidence type="ECO:0000256" key="9">
    <source>
        <dbReference type="SAM" id="Phobius"/>
    </source>
</evidence>
<dbReference type="RefSeq" id="XP_007780753.1">
    <property type="nucleotide sequence ID" value="XM_007782563.1"/>
</dbReference>
<dbReference type="SUPFAM" id="SSF48264">
    <property type="entry name" value="Cytochrome P450"/>
    <property type="match status" value="1"/>
</dbReference>
<name>R7YUS0_CONA1</name>
<dbReference type="PANTHER" id="PTHR46206:SF1">
    <property type="entry name" value="P450, PUTATIVE (EUROFUNG)-RELATED"/>
    <property type="match status" value="1"/>
</dbReference>
<evidence type="ECO:0000256" key="8">
    <source>
        <dbReference type="SAM" id="MobiDB-lite"/>
    </source>
</evidence>
<evidence type="ECO:0000313" key="11">
    <source>
        <dbReference type="EMBL" id="EON65436.1"/>
    </source>
</evidence>
<feature type="compositionally biased region" description="Polar residues" evidence="8">
    <location>
        <begin position="439"/>
        <end position="451"/>
    </location>
</feature>
<feature type="region of interest" description="Disordered" evidence="8">
    <location>
        <begin position="397"/>
        <end position="551"/>
    </location>
</feature>
<feature type="region of interest" description="Disordered" evidence="8">
    <location>
        <begin position="591"/>
        <end position="770"/>
    </location>
</feature>
<dbReference type="GO" id="GO:0020037">
    <property type="term" value="F:heme binding"/>
    <property type="evidence" value="ECO:0007669"/>
    <property type="project" value="InterPro"/>
</dbReference>
<feature type="transmembrane region" description="Helical" evidence="9">
    <location>
        <begin position="1096"/>
        <end position="1115"/>
    </location>
</feature>
<keyword evidence="9" id="KW-0472">Membrane</keyword>
<feature type="compositionally biased region" description="Low complexity" evidence="8">
    <location>
        <begin position="591"/>
        <end position="603"/>
    </location>
</feature>
<feature type="compositionally biased region" description="Polar residues" evidence="8">
    <location>
        <begin position="473"/>
        <end position="482"/>
    </location>
</feature>
<feature type="compositionally biased region" description="Polar residues" evidence="8">
    <location>
        <begin position="406"/>
        <end position="427"/>
    </location>
</feature>
<feature type="transmembrane region" description="Helical" evidence="9">
    <location>
        <begin position="1071"/>
        <end position="1089"/>
    </location>
</feature>
<feature type="domain" description="DUF6594" evidence="10">
    <location>
        <begin position="900"/>
        <end position="1134"/>
    </location>
</feature>
<dbReference type="GO" id="GO:0004497">
    <property type="term" value="F:monooxygenase activity"/>
    <property type="evidence" value="ECO:0007669"/>
    <property type="project" value="UniProtKB-KW"/>
</dbReference>
<dbReference type="Proteomes" id="UP000016924">
    <property type="component" value="Unassembled WGS sequence"/>
</dbReference>
<evidence type="ECO:0000256" key="4">
    <source>
        <dbReference type="ARBA" id="ARBA00022723"/>
    </source>
</evidence>
<dbReference type="InterPro" id="IPR001128">
    <property type="entry name" value="Cyt_P450"/>
</dbReference>
<dbReference type="InterPro" id="IPR046529">
    <property type="entry name" value="DUF6594"/>
</dbReference>
<evidence type="ECO:0000259" key="10">
    <source>
        <dbReference type="Pfam" id="PF20237"/>
    </source>
</evidence>
<keyword evidence="3" id="KW-0349">Heme</keyword>
<dbReference type="Pfam" id="PF20237">
    <property type="entry name" value="DUF6594"/>
    <property type="match status" value="1"/>
</dbReference>
<sequence length="1143" mass="127088">MLAPSHISWFFRQPEDVLTNKVVQASFLGVPYVMSDHLFENPLHNDIIRKDLTRNLESLTPDIIEEINTSLDKVWGTDTEIWKEVKVLETMQGLAVRTASRALVGKPLCRNEAYLKNAIYHAMGIALGSLVCNLLLLKAPQIKQHMEAIKNGPSNASNPEKGGSYSTLENIVRAALKHPDPRERSPWAITERVNLLNFAAIHTSTFTLTNLLFDLLSSPPEKQYVERIRDEAATILQESNGAWTRSAVARLYLADSTIRESMRCSTIGGRGAVHEVMPKEGLTLPDGQFVPQGAYVGLPFIPIHRDEEFYPRPDEFSPERFLERKQCIAMLDSEKDGADRVDEKSVSKKQALATTSETFLAFSHGRHACPGRFFAAHVLKLTLAEMLLRYDIQHLPERPSEPIPGQASQPGSSSLGLPRQSRLTKSALTPPFRERASRTQRSVSDSPQTAFPTWVDVDKDEPRRSRATGAGNRRSSSDSSGIGATATIRRSSAPELGSTGKETSGFFPKLSRILEGKENDRPQDRSQHPKEHGQSMKELVPYVGRRSSQRDEVEILHRRALRPKHDGVQRKVDSLANITNPSLLSVLSSFTNTSGTSSGSNSTITQKSYDRAGISKRKRHRDRSRRVESERSSVRGQRKQSRSDTLDLFGFLGRDSEPMASLSPHTCHTSPASLLDGREFPNDAGTAIDDCRPRRASTSSASTKEGATERSWPQQEQIHSDSGISIGGSSPDQRIKQSPINQVPSDTHSDGSDDDSEHSDEKQESPLETSIQKKALAISGASTHEAQPAPHDDHLYHRLQSQEEELRQHISGSPYPGINHQAYHYSAQESPRVPLHHPQPQHSVPQAHFHPPPSAPPFPYETPAYHQAQFLPYAYMQPANPQYMVNVRGPDLTRTTISGYEMLASRLSQQPSPEQGKTEKHVIPMYRRFDGLNHRILLHLQDEIAEMEEELRLLDECVVQMDQMGSDCDARPASRRADARYGGEVHYRRTELLGKIFVKLGQYTQALSSYGGMINAFESAQTDKIRDYRSWMEKHMPIDKSEARFLSHESDLLAVTSQRTTKNGSDVNQCSALGVLFALLLPLVAFIVVSGALGRLFVAIIIGMAEAAVVVYMDLTSLMPAQEWITCAAVYFAFVALVAGVAG</sequence>
<dbReference type="InterPro" id="IPR017972">
    <property type="entry name" value="Cyt_P450_CS"/>
</dbReference>
<dbReference type="AlphaFoldDB" id="R7YUS0"/>
<dbReference type="eggNOG" id="KOG0159">
    <property type="taxonomic scope" value="Eukaryota"/>
</dbReference>
<dbReference type="GO" id="GO:0016705">
    <property type="term" value="F:oxidoreductase activity, acting on paired donors, with incorporation or reduction of molecular oxygen"/>
    <property type="evidence" value="ECO:0007669"/>
    <property type="project" value="InterPro"/>
</dbReference>
<evidence type="ECO:0000256" key="1">
    <source>
        <dbReference type="ARBA" id="ARBA00001971"/>
    </source>
</evidence>
<dbReference type="PROSITE" id="PS00086">
    <property type="entry name" value="CYTOCHROME_P450"/>
    <property type="match status" value="1"/>
</dbReference>
<dbReference type="EMBL" id="JH767574">
    <property type="protein sequence ID" value="EON65436.1"/>
    <property type="molecule type" value="Genomic_DNA"/>
</dbReference>
<evidence type="ECO:0000256" key="7">
    <source>
        <dbReference type="ARBA" id="ARBA00023033"/>
    </source>
</evidence>